<dbReference type="Proteomes" id="UP001596409">
    <property type="component" value="Unassembled WGS sequence"/>
</dbReference>
<sequence length="96" mass="10523">MSAAHHACHGLVGAYDHAREFGSGWFDADRDGCNTRQEVLLAGAVTPPPVGGTWYSWYDDQPVTATDIDHVVPLAEAWDSAAKFWARDKRVAYSTT</sequence>
<reference evidence="2" key="1">
    <citation type="journal article" date="2019" name="Int. J. Syst. Evol. Microbiol.">
        <title>The Global Catalogue of Microorganisms (GCM) 10K type strain sequencing project: providing services to taxonomists for standard genome sequencing and annotation.</title>
        <authorList>
            <consortium name="The Broad Institute Genomics Platform"/>
            <consortium name="The Broad Institute Genome Sequencing Center for Infectious Disease"/>
            <person name="Wu L."/>
            <person name="Ma J."/>
        </authorList>
    </citation>
    <scope>NUCLEOTIDE SEQUENCE [LARGE SCALE GENOMIC DNA]</scope>
    <source>
        <strain evidence="2">JCM 4855</strain>
    </source>
</reference>
<evidence type="ECO:0000313" key="2">
    <source>
        <dbReference type="Proteomes" id="UP001596409"/>
    </source>
</evidence>
<gene>
    <name evidence="1" type="ORF">ACFQMH_27435</name>
</gene>
<comment type="caution">
    <text evidence="1">The sequence shown here is derived from an EMBL/GenBank/DDBJ whole genome shotgun (WGS) entry which is preliminary data.</text>
</comment>
<name>A0ABW2EAH3_9ACTN</name>
<dbReference type="RefSeq" id="WP_189879397.1">
    <property type="nucleotide sequence ID" value="NZ_BMWA01000033.1"/>
</dbReference>
<protein>
    <recommendedName>
        <fullName evidence="3">DUF1524 domain-containing protein</fullName>
    </recommendedName>
</protein>
<keyword evidence="2" id="KW-1185">Reference proteome</keyword>
<organism evidence="1 2">
    <name type="scientific">Streptomyces viridiviolaceus</name>
    <dbReference type="NCBI Taxonomy" id="68282"/>
    <lineage>
        <taxon>Bacteria</taxon>
        <taxon>Bacillati</taxon>
        <taxon>Actinomycetota</taxon>
        <taxon>Actinomycetes</taxon>
        <taxon>Kitasatosporales</taxon>
        <taxon>Streptomycetaceae</taxon>
        <taxon>Streptomyces</taxon>
    </lineage>
</organism>
<evidence type="ECO:0000313" key="1">
    <source>
        <dbReference type="EMBL" id="MFC7015373.1"/>
    </source>
</evidence>
<proteinExistence type="predicted"/>
<evidence type="ECO:0008006" key="3">
    <source>
        <dbReference type="Google" id="ProtNLM"/>
    </source>
</evidence>
<dbReference type="EMBL" id="JBHSYM010000061">
    <property type="protein sequence ID" value="MFC7015373.1"/>
    <property type="molecule type" value="Genomic_DNA"/>
</dbReference>
<accession>A0ABW2EAH3</accession>